<evidence type="ECO:0000313" key="1">
    <source>
        <dbReference type="EMBL" id="JAH81764.1"/>
    </source>
</evidence>
<reference evidence="1" key="2">
    <citation type="journal article" date="2015" name="Fish Shellfish Immunol.">
        <title>Early steps in the European eel (Anguilla anguilla)-Vibrio vulnificus interaction in the gills: Role of the RtxA13 toxin.</title>
        <authorList>
            <person name="Callol A."/>
            <person name="Pajuelo D."/>
            <person name="Ebbesson L."/>
            <person name="Teles M."/>
            <person name="MacKenzie S."/>
            <person name="Amaro C."/>
        </authorList>
    </citation>
    <scope>NUCLEOTIDE SEQUENCE</scope>
</reference>
<reference evidence="1" key="1">
    <citation type="submission" date="2014-11" db="EMBL/GenBank/DDBJ databases">
        <authorList>
            <person name="Amaro Gonzalez C."/>
        </authorList>
    </citation>
    <scope>NUCLEOTIDE SEQUENCE</scope>
</reference>
<sequence length="22" mass="2367">MLEGARSPATRSSFEVQLCNAV</sequence>
<organism evidence="1">
    <name type="scientific">Anguilla anguilla</name>
    <name type="common">European freshwater eel</name>
    <name type="synonym">Muraena anguilla</name>
    <dbReference type="NCBI Taxonomy" id="7936"/>
    <lineage>
        <taxon>Eukaryota</taxon>
        <taxon>Metazoa</taxon>
        <taxon>Chordata</taxon>
        <taxon>Craniata</taxon>
        <taxon>Vertebrata</taxon>
        <taxon>Euteleostomi</taxon>
        <taxon>Actinopterygii</taxon>
        <taxon>Neopterygii</taxon>
        <taxon>Teleostei</taxon>
        <taxon>Anguilliformes</taxon>
        <taxon>Anguillidae</taxon>
        <taxon>Anguilla</taxon>
    </lineage>
</organism>
<dbReference type="EMBL" id="GBXM01026813">
    <property type="protein sequence ID" value="JAH81764.1"/>
    <property type="molecule type" value="Transcribed_RNA"/>
</dbReference>
<proteinExistence type="predicted"/>
<dbReference type="AlphaFoldDB" id="A0A0E9VUE2"/>
<name>A0A0E9VUE2_ANGAN</name>
<protein>
    <submittedName>
        <fullName evidence="1">Uncharacterized protein</fullName>
    </submittedName>
</protein>
<accession>A0A0E9VUE2</accession>